<organism evidence="1">
    <name type="scientific">Arundo donax</name>
    <name type="common">Giant reed</name>
    <name type="synonym">Donax arundinaceus</name>
    <dbReference type="NCBI Taxonomy" id="35708"/>
    <lineage>
        <taxon>Eukaryota</taxon>
        <taxon>Viridiplantae</taxon>
        <taxon>Streptophyta</taxon>
        <taxon>Embryophyta</taxon>
        <taxon>Tracheophyta</taxon>
        <taxon>Spermatophyta</taxon>
        <taxon>Magnoliopsida</taxon>
        <taxon>Liliopsida</taxon>
        <taxon>Poales</taxon>
        <taxon>Poaceae</taxon>
        <taxon>PACMAD clade</taxon>
        <taxon>Arundinoideae</taxon>
        <taxon>Arundineae</taxon>
        <taxon>Arundo</taxon>
    </lineage>
</organism>
<protein>
    <submittedName>
        <fullName evidence="1">Uncharacterized protein</fullName>
    </submittedName>
</protein>
<proteinExistence type="predicted"/>
<dbReference type="AlphaFoldDB" id="A0A0A9H468"/>
<evidence type="ECO:0000313" key="1">
    <source>
        <dbReference type="EMBL" id="JAE31557.1"/>
    </source>
</evidence>
<reference evidence="1" key="1">
    <citation type="submission" date="2014-09" db="EMBL/GenBank/DDBJ databases">
        <authorList>
            <person name="Magalhaes I.L.F."/>
            <person name="Oliveira U."/>
            <person name="Santos F.R."/>
            <person name="Vidigal T.H.D.A."/>
            <person name="Brescovit A.D."/>
            <person name="Santos A.J."/>
        </authorList>
    </citation>
    <scope>NUCLEOTIDE SEQUENCE</scope>
    <source>
        <tissue evidence="1">Shoot tissue taken approximately 20 cm above the soil surface</tissue>
    </source>
</reference>
<name>A0A0A9H468_ARUDO</name>
<dbReference type="EMBL" id="GBRH01166339">
    <property type="protein sequence ID" value="JAE31557.1"/>
    <property type="molecule type" value="Transcribed_RNA"/>
</dbReference>
<reference evidence="1" key="2">
    <citation type="journal article" date="2015" name="Data Brief">
        <title>Shoot transcriptome of the giant reed, Arundo donax.</title>
        <authorList>
            <person name="Barrero R.A."/>
            <person name="Guerrero F.D."/>
            <person name="Moolhuijzen P."/>
            <person name="Goolsby J.A."/>
            <person name="Tidwell J."/>
            <person name="Bellgard S.E."/>
            <person name="Bellgard M.I."/>
        </authorList>
    </citation>
    <scope>NUCLEOTIDE SEQUENCE</scope>
    <source>
        <tissue evidence="1">Shoot tissue taken approximately 20 cm above the soil surface</tissue>
    </source>
</reference>
<accession>A0A0A9H468</accession>
<sequence>MPVDAIAGARTRSIEYTISRWYLE</sequence>